<evidence type="ECO:0000313" key="3">
    <source>
        <dbReference type="EMBL" id="KAK2957836.1"/>
    </source>
</evidence>
<keyword evidence="2" id="KW-1133">Transmembrane helix</keyword>
<feature type="transmembrane region" description="Helical" evidence="2">
    <location>
        <begin position="81"/>
        <end position="101"/>
    </location>
</feature>
<feature type="region of interest" description="Disordered" evidence="1">
    <location>
        <begin position="244"/>
        <end position="266"/>
    </location>
</feature>
<keyword evidence="2" id="KW-0472">Membrane</keyword>
<keyword evidence="2" id="KW-0812">Transmembrane</keyword>
<keyword evidence="4" id="KW-1185">Reference proteome</keyword>
<dbReference type="Proteomes" id="UP001281761">
    <property type="component" value="Unassembled WGS sequence"/>
</dbReference>
<sequence>MMLALLPNYGFGIPFLKVLTTVNDKTSPSVSNDPAWKIPNLAFVSLNLTSAVISAIQYAIALLNLKTTKNVSDRYLVSRSWFIASIAIFATSFIMVFPSFFHKPTRDEGLFATLFLIRDDHRVEFILTSLLHALLYFIPIITQLLSRLKCVRNSICLTLSFSFVVLIASIGQVVIACVMVGVSIKYRGLHELVPNPASASSKPGEDAIIVTIVCCVLTLYYSTYVSVMTFFSFRATRKSIRRLRRTTSSQNSDQQVTSQPDPSTIPISAQYLSNSQHHSLAMQTSSKVYRSASSPLYPRGRIGKSDSINSDWMDSSDQSEQHEHMTMAYSLTEGEEQTWAKKYGGTPTLSSSIQVRYP</sequence>
<feature type="compositionally biased region" description="Polar residues" evidence="1">
    <location>
        <begin position="246"/>
        <end position="266"/>
    </location>
</feature>
<accession>A0ABQ9Y268</accession>
<reference evidence="3 4" key="1">
    <citation type="journal article" date="2022" name="bioRxiv">
        <title>Genomics of Preaxostyla Flagellates Illuminates Evolutionary Transitions and the Path Towards Mitochondrial Loss.</title>
        <authorList>
            <person name="Novak L.V.F."/>
            <person name="Treitli S.C."/>
            <person name="Pyrih J."/>
            <person name="Halakuc P."/>
            <person name="Pipaliya S.V."/>
            <person name="Vacek V."/>
            <person name="Brzon O."/>
            <person name="Soukal P."/>
            <person name="Eme L."/>
            <person name="Dacks J.B."/>
            <person name="Karnkowska A."/>
            <person name="Elias M."/>
            <person name="Hampl V."/>
        </authorList>
    </citation>
    <scope>NUCLEOTIDE SEQUENCE [LARGE SCALE GENOMIC DNA]</scope>
    <source>
        <strain evidence="3">NAU3</strain>
        <tissue evidence="3">Gut</tissue>
    </source>
</reference>
<dbReference type="EMBL" id="JARBJD010000043">
    <property type="protein sequence ID" value="KAK2957836.1"/>
    <property type="molecule type" value="Genomic_DNA"/>
</dbReference>
<proteinExistence type="predicted"/>
<evidence type="ECO:0000256" key="2">
    <source>
        <dbReference type="SAM" id="Phobius"/>
    </source>
</evidence>
<feature type="compositionally biased region" description="Polar residues" evidence="1">
    <location>
        <begin position="306"/>
        <end position="318"/>
    </location>
</feature>
<feature type="transmembrane region" description="Helical" evidence="2">
    <location>
        <begin position="41"/>
        <end position="60"/>
    </location>
</feature>
<feature type="transmembrane region" description="Helical" evidence="2">
    <location>
        <begin position="125"/>
        <end position="145"/>
    </location>
</feature>
<organism evidence="3 4">
    <name type="scientific">Blattamonas nauphoetae</name>
    <dbReference type="NCBI Taxonomy" id="2049346"/>
    <lineage>
        <taxon>Eukaryota</taxon>
        <taxon>Metamonada</taxon>
        <taxon>Preaxostyla</taxon>
        <taxon>Oxymonadida</taxon>
        <taxon>Blattamonas</taxon>
    </lineage>
</organism>
<name>A0ABQ9Y268_9EUKA</name>
<feature type="region of interest" description="Disordered" evidence="1">
    <location>
        <begin position="300"/>
        <end position="323"/>
    </location>
</feature>
<evidence type="ECO:0000256" key="1">
    <source>
        <dbReference type="SAM" id="MobiDB-lite"/>
    </source>
</evidence>
<evidence type="ECO:0008006" key="5">
    <source>
        <dbReference type="Google" id="ProtNLM"/>
    </source>
</evidence>
<comment type="caution">
    <text evidence="3">The sequence shown here is derived from an EMBL/GenBank/DDBJ whole genome shotgun (WGS) entry which is preliminary data.</text>
</comment>
<protein>
    <recommendedName>
        <fullName evidence="5">Integral membrane protein</fullName>
    </recommendedName>
</protein>
<evidence type="ECO:0000313" key="4">
    <source>
        <dbReference type="Proteomes" id="UP001281761"/>
    </source>
</evidence>
<gene>
    <name evidence="3" type="ORF">BLNAU_7270</name>
</gene>
<feature type="transmembrane region" description="Helical" evidence="2">
    <location>
        <begin position="157"/>
        <end position="184"/>
    </location>
</feature>
<feature type="transmembrane region" description="Helical" evidence="2">
    <location>
        <begin position="207"/>
        <end position="233"/>
    </location>
</feature>